<name>A0A553PCN5_TIGCA</name>
<keyword evidence="4 17" id="KW-0812">Transmembrane</keyword>
<gene>
    <name evidence="18" type="ORF">TCAL_07101</name>
</gene>
<feature type="transmembrane region" description="Helical" evidence="17">
    <location>
        <begin position="41"/>
        <end position="65"/>
    </location>
</feature>
<reference evidence="18 19" key="1">
    <citation type="journal article" date="2018" name="Nat. Ecol. Evol.">
        <title>Genomic signatures of mitonuclear coevolution across populations of Tigriopus californicus.</title>
        <authorList>
            <person name="Barreto F.S."/>
            <person name="Watson E.T."/>
            <person name="Lima T.G."/>
            <person name="Willett C.S."/>
            <person name="Edmands S."/>
            <person name="Li W."/>
            <person name="Burton R.S."/>
        </authorList>
    </citation>
    <scope>NUCLEOTIDE SEQUENCE [LARGE SCALE GENOMIC DNA]</scope>
    <source>
        <strain evidence="18 19">San Diego</strain>
    </source>
</reference>
<keyword evidence="19" id="KW-1185">Reference proteome</keyword>
<comment type="catalytic activity">
    <reaction evidence="10">
        <text>12-octadecanoyloxy-octadecanoate + H2O = 12-hydroxyoctadecanoate + octadecanoate + H(+)</text>
        <dbReference type="Rhea" id="RHEA:52080"/>
        <dbReference type="ChEBI" id="CHEBI:15377"/>
        <dbReference type="ChEBI" id="CHEBI:15378"/>
        <dbReference type="ChEBI" id="CHEBI:25629"/>
        <dbReference type="ChEBI" id="CHEBI:84201"/>
        <dbReference type="ChEBI" id="CHEBI:136330"/>
    </reaction>
    <physiologicalReaction direction="left-to-right" evidence="10">
        <dbReference type="Rhea" id="RHEA:52081"/>
    </physiologicalReaction>
</comment>
<dbReference type="EMBL" id="VCGU01000005">
    <property type="protein sequence ID" value="TRY75451.1"/>
    <property type="molecule type" value="Genomic_DNA"/>
</dbReference>
<evidence type="ECO:0000313" key="19">
    <source>
        <dbReference type="Proteomes" id="UP000318571"/>
    </source>
</evidence>
<evidence type="ECO:0000313" key="18">
    <source>
        <dbReference type="EMBL" id="TRY75451.1"/>
    </source>
</evidence>
<evidence type="ECO:0000256" key="3">
    <source>
        <dbReference type="ARBA" id="ARBA00009300"/>
    </source>
</evidence>
<dbReference type="GO" id="GO:0012505">
    <property type="term" value="C:endomembrane system"/>
    <property type="evidence" value="ECO:0007669"/>
    <property type="project" value="UniProtKB-SubCell"/>
</dbReference>
<comment type="catalytic activity">
    <reaction evidence="14">
        <text>13-(9Z-octadecenoyloxy)-octadecanoate + H2O = 13-hydroxy-octadecanoate + (9Z)-octadecenoate + H(+)</text>
        <dbReference type="Rhea" id="RHEA:52064"/>
        <dbReference type="ChEBI" id="CHEBI:15377"/>
        <dbReference type="ChEBI" id="CHEBI:15378"/>
        <dbReference type="ChEBI" id="CHEBI:30823"/>
        <dbReference type="ChEBI" id="CHEBI:136303"/>
        <dbReference type="ChEBI" id="CHEBI:136304"/>
    </reaction>
    <physiologicalReaction direction="left-to-right" evidence="14">
        <dbReference type="Rhea" id="RHEA:52065"/>
    </physiologicalReaction>
</comment>
<comment type="catalytic activity">
    <reaction evidence="9">
        <text>9-hexadecanoyloxy-octadecanoate + H2O = 9-hydroxy-octadecanoate + hexadecanoate + H(+)</text>
        <dbReference type="Rhea" id="RHEA:52052"/>
        <dbReference type="ChEBI" id="CHEBI:7896"/>
        <dbReference type="ChEBI" id="CHEBI:15377"/>
        <dbReference type="ChEBI" id="CHEBI:15378"/>
        <dbReference type="ChEBI" id="CHEBI:83670"/>
        <dbReference type="ChEBI" id="CHEBI:136286"/>
    </reaction>
    <physiologicalReaction direction="left-to-right" evidence="9">
        <dbReference type="Rhea" id="RHEA:52053"/>
    </physiologicalReaction>
</comment>
<evidence type="ECO:0000256" key="8">
    <source>
        <dbReference type="ARBA" id="ARBA00047427"/>
    </source>
</evidence>
<dbReference type="PANTHER" id="PTHR10989:SF16">
    <property type="entry name" value="AT02829P-RELATED"/>
    <property type="match status" value="1"/>
</dbReference>
<comment type="similarity">
    <text evidence="3">Belongs to the AIG1 family.</text>
</comment>
<evidence type="ECO:0000256" key="17">
    <source>
        <dbReference type="SAM" id="Phobius"/>
    </source>
</evidence>
<dbReference type="InterPro" id="IPR006838">
    <property type="entry name" value="ADTRP_AIG1"/>
</dbReference>
<comment type="catalytic activity">
    <reaction evidence="13">
        <text>9-octadecanoyloxy-octadecanoate + H2O = 9-hydroxy-octadecanoate + octadecanoate + H(+)</text>
        <dbReference type="Rhea" id="RHEA:52096"/>
        <dbReference type="ChEBI" id="CHEBI:15377"/>
        <dbReference type="ChEBI" id="CHEBI:15378"/>
        <dbReference type="ChEBI" id="CHEBI:25629"/>
        <dbReference type="ChEBI" id="CHEBI:136286"/>
        <dbReference type="ChEBI" id="CHEBI:136373"/>
    </reaction>
    <physiologicalReaction direction="left-to-right" evidence="13">
        <dbReference type="Rhea" id="RHEA:52097"/>
    </physiologicalReaction>
</comment>
<organism evidence="18 19">
    <name type="scientific">Tigriopus californicus</name>
    <name type="common">Marine copepod</name>
    <dbReference type="NCBI Taxonomy" id="6832"/>
    <lineage>
        <taxon>Eukaryota</taxon>
        <taxon>Metazoa</taxon>
        <taxon>Ecdysozoa</taxon>
        <taxon>Arthropoda</taxon>
        <taxon>Crustacea</taxon>
        <taxon>Multicrustacea</taxon>
        <taxon>Hexanauplia</taxon>
        <taxon>Copepoda</taxon>
        <taxon>Harpacticoida</taxon>
        <taxon>Harpacticidae</taxon>
        <taxon>Tigriopus</taxon>
    </lineage>
</organism>
<evidence type="ECO:0000256" key="15">
    <source>
        <dbReference type="ARBA" id="ARBA00049322"/>
    </source>
</evidence>
<evidence type="ECO:0000256" key="14">
    <source>
        <dbReference type="ARBA" id="ARBA00049296"/>
    </source>
</evidence>
<evidence type="ECO:0000256" key="7">
    <source>
        <dbReference type="ARBA" id="ARBA00047368"/>
    </source>
</evidence>
<evidence type="ECO:0000256" key="10">
    <source>
        <dbReference type="ARBA" id="ARBA00048680"/>
    </source>
</evidence>
<evidence type="ECO:0000256" key="12">
    <source>
        <dbReference type="ARBA" id="ARBA00048800"/>
    </source>
</evidence>
<comment type="catalytic activity">
    <reaction evidence="8">
        <text>13-octadecanoyloxy-octadecanoate + H2O = 13-hydroxy-octadecanoate + octadecanoate + H(+)</text>
        <dbReference type="Rhea" id="RHEA:52084"/>
        <dbReference type="ChEBI" id="CHEBI:15377"/>
        <dbReference type="ChEBI" id="CHEBI:15378"/>
        <dbReference type="ChEBI" id="CHEBI:25629"/>
        <dbReference type="ChEBI" id="CHEBI:136304"/>
        <dbReference type="ChEBI" id="CHEBI:136335"/>
    </reaction>
    <physiologicalReaction direction="left-to-right" evidence="8">
        <dbReference type="Rhea" id="RHEA:52085"/>
    </physiologicalReaction>
</comment>
<dbReference type="AlphaFoldDB" id="A0A553PCN5"/>
<feature type="transmembrane region" description="Helical" evidence="17">
    <location>
        <begin position="155"/>
        <end position="182"/>
    </location>
</feature>
<evidence type="ECO:0000256" key="13">
    <source>
        <dbReference type="ARBA" id="ARBA00049221"/>
    </source>
</evidence>
<dbReference type="OrthoDB" id="1898221at2759"/>
<feature type="transmembrane region" description="Helical" evidence="17">
    <location>
        <begin position="86"/>
        <end position="105"/>
    </location>
</feature>
<feature type="transmembrane region" description="Helical" evidence="17">
    <location>
        <begin position="194"/>
        <end position="220"/>
    </location>
</feature>
<dbReference type="OMA" id="VINPWAD"/>
<dbReference type="PANTHER" id="PTHR10989">
    <property type="entry name" value="ANDROGEN-INDUCED PROTEIN 1-RELATED"/>
    <property type="match status" value="1"/>
</dbReference>
<comment type="catalytic activity">
    <reaction evidence="11">
        <text>12-(9Z-octadecenoyloxy)-octadecanoate + H2O = 12-hydroxyoctadecanoate + (9Z)-octadecenoate + H(+)</text>
        <dbReference type="Rhea" id="RHEA:52060"/>
        <dbReference type="ChEBI" id="CHEBI:15377"/>
        <dbReference type="ChEBI" id="CHEBI:15378"/>
        <dbReference type="ChEBI" id="CHEBI:30823"/>
        <dbReference type="ChEBI" id="CHEBI:84201"/>
        <dbReference type="ChEBI" id="CHEBI:136302"/>
    </reaction>
    <physiologicalReaction direction="left-to-right" evidence="11">
        <dbReference type="Rhea" id="RHEA:52061"/>
    </physiologicalReaction>
</comment>
<proteinExistence type="inferred from homology"/>
<evidence type="ECO:0000256" key="6">
    <source>
        <dbReference type="ARBA" id="ARBA00023136"/>
    </source>
</evidence>
<evidence type="ECO:0000256" key="16">
    <source>
        <dbReference type="ARBA" id="ARBA00049428"/>
    </source>
</evidence>
<evidence type="ECO:0000256" key="11">
    <source>
        <dbReference type="ARBA" id="ARBA00048701"/>
    </source>
</evidence>
<evidence type="ECO:0000256" key="1">
    <source>
        <dbReference type="ARBA" id="ARBA00000923"/>
    </source>
</evidence>
<sequence>MLTPLLHFLGVANFAYAIYYEFYHINIPREVSKTRHLYGGPWKYLTFINLWIQLFYFLIALLNHFMGTEAKTRPQSSLLQTLRDGLFATLAFPIGIFVGTIFWGLYAINRNLIFPTILDMYIPTYVNHMLHTTVIPIQIWELVRTFHVYPSRRKGMALTGLFCFGYLVWICFIAYAGGFWVYPIFKKLSPEQRAAFMLGCAVLGGVLYVVGEFLNSCIWAQTIEKSKLKSKAK</sequence>
<comment type="subcellular location">
    <subcellularLocation>
        <location evidence="2">Endomembrane system</location>
        <topology evidence="2">Multi-pass membrane protein</topology>
    </subcellularLocation>
</comment>
<accession>A0A553PCN5</accession>
<comment type="caution">
    <text evidence="18">The sequence shown here is derived from an EMBL/GenBank/DDBJ whole genome shotgun (WGS) entry which is preliminary data.</text>
</comment>
<protein>
    <submittedName>
        <fullName evidence="18">Uncharacterized protein</fullName>
    </submittedName>
</protein>
<dbReference type="Proteomes" id="UP000318571">
    <property type="component" value="Chromosome 2"/>
</dbReference>
<evidence type="ECO:0000256" key="5">
    <source>
        <dbReference type="ARBA" id="ARBA00022989"/>
    </source>
</evidence>
<dbReference type="GO" id="GO:0016020">
    <property type="term" value="C:membrane"/>
    <property type="evidence" value="ECO:0007669"/>
    <property type="project" value="InterPro"/>
</dbReference>
<keyword evidence="5 17" id="KW-1133">Transmembrane helix</keyword>
<comment type="catalytic activity">
    <reaction evidence="15">
        <text>13-(9Z-hexadecenoyloxy)-octadecanoate + H2O = 13-hydroxy-octadecanoate + (9Z)-hexadecenoate + H(+)</text>
        <dbReference type="Rhea" id="RHEA:52076"/>
        <dbReference type="ChEBI" id="CHEBI:15377"/>
        <dbReference type="ChEBI" id="CHEBI:15378"/>
        <dbReference type="ChEBI" id="CHEBI:32372"/>
        <dbReference type="ChEBI" id="CHEBI:136304"/>
        <dbReference type="ChEBI" id="CHEBI:136315"/>
    </reaction>
    <physiologicalReaction direction="left-to-right" evidence="15">
        <dbReference type="Rhea" id="RHEA:52077"/>
    </physiologicalReaction>
</comment>
<dbReference type="Pfam" id="PF04750">
    <property type="entry name" value="Far-17a_AIG1"/>
    <property type="match status" value="1"/>
</dbReference>
<evidence type="ECO:0000256" key="2">
    <source>
        <dbReference type="ARBA" id="ARBA00004127"/>
    </source>
</evidence>
<evidence type="ECO:0000256" key="9">
    <source>
        <dbReference type="ARBA" id="ARBA00047863"/>
    </source>
</evidence>
<comment type="catalytic activity">
    <reaction evidence="12">
        <text>9-(9Z-octadecenoyloxy)-octadecanoate + H2O = 9-hydroxy-octadecanoate + (9Z)-octadecenoate + H(+)</text>
        <dbReference type="Rhea" id="RHEA:52048"/>
        <dbReference type="ChEBI" id="CHEBI:15377"/>
        <dbReference type="ChEBI" id="CHEBI:15378"/>
        <dbReference type="ChEBI" id="CHEBI:30823"/>
        <dbReference type="ChEBI" id="CHEBI:136282"/>
        <dbReference type="ChEBI" id="CHEBI:136286"/>
    </reaction>
    <physiologicalReaction direction="left-to-right" evidence="12">
        <dbReference type="Rhea" id="RHEA:52049"/>
    </physiologicalReaction>
</comment>
<keyword evidence="6 17" id="KW-0472">Membrane</keyword>
<comment type="catalytic activity">
    <reaction evidence="16">
        <text>12-(9Z-hexadecenoyloxy)-octadecanoate + H2O = 12-hydroxyoctadecanoate + (9Z)-hexadecenoate + H(+)</text>
        <dbReference type="Rhea" id="RHEA:52072"/>
        <dbReference type="ChEBI" id="CHEBI:15377"/>
        <dbReference type="ChEBI" id="CHEBI:15378"/>
        <dbReference type="ChEBI" id="CHEBI:32372"/>
        <dbReference type="ChEBI" id="CHEBI:84201"/>
        <dbReference type="ChEBI" id="CHEBI:136312"/>
    </reaction>
    <physiologicalReaction direction="left-to-right" evidence="16">
        <dbReference type="Rhea" id="RHEA:52073"/>
    </physiologicalReaction>
</comment>
<evidence type="ECO:0000256" key="4">
    <source>
        <dbReference type="ARBA" id="ARBA00022692"/>
    </source>
</evidence>
<comment type="catalytic activity">
    <reaction evidence="1">
        <text>9-(9Z-hexadecenoyloxy)-octadecanoate + H2O = (9Z)-hexadecenoate + 9-hydroxy-octadecanoate + H(+)</text>
        <dbReference type="Rhea" id="RHEA:52068"/>
        <dbReference type="ChEBI" id="CHEBI:15377"/>
        <dbReference type="ChEBI" id="CHEBI:15378"/>
        <dbReference type="ChEBI" id="CHEBI:32372"/>
        <dbReference type="ChEBI" id="CHEBI:136286"/>
        <dbReference type="ChEBI" id="CHEBI:136309"/>
    </reaction>
    <physiologicalReaction direction="left-to-right" evidence="1">
        <dbReference type="Rhea" id="RHEA:52069"/>
    </physiologicalReaction>
</comment>
<comment type="catalytic activity">
    <reaction evidence="7">
        <text>12-hexadecanoyloxy-octadecanoate + H2O = 12-hydroxyoctadecanoate + hexadecanoate + H(+)</text>
        <dbReference type="Rhea" id="RHEA:52056"/>
        <dbReference type="ChEBI" id="CHEBI:7896"/>
        <dbReference type="ChEBI" id="CHEBI:15377"/>
        <dbReference type="ChEBI" id="CHEBI:15378"/>
        <dbReference type="ChEBI" id="CHEBI:83677"/>
        <dbReference type="ChEBI" id="CHEBI:84201"/>
    </reaction>
    <physiologicalReaction direction="left-to-right" evidence="7">
        <dbReference type="Rhea" id="RHEA:52057"/>
    </physiologicalReaction>
</comment>